<keyword evidence="1" id="KW-1133">Transmembrane helix</keyword>
<keyword evidence="1" id="KW-0812">Transmembrane</keyword>
<dbReference type="Proteomes" id="UP000620104">
    <property type="component" value="Unassembled WGS sequence"/>
</dbReference>
<dbReference type="AlphaFoldDB" id="A0A8H3TS60"/>
<evidence type="ECO:0000256" key="1">
    <source>
        <dbReference type="SAM" id="Phobius"/>
    </source>
</evidence>
<comment type="caution">
    <text evidence="2">The sequence shown here is derived from an EMBL/GenBank/DDBJ whole genome shotgun (WGS) entry which is preliminary data.</text>
</comment>
<protein>
    <submittedName>
        <fullName evidence="2">Uncharacterized protein</fullName>
    </submittedName>
</protein>
<reference evidence="2" key="1">
    <citation type="submission" date="2020-07" db="EMBL/GenBank/DDBJ databases">
        <title>Draft Genome Sequence of a Deep-Sea Yeast, Naganishia (Cryptococcus) liquefaciens strain N6.</title>
        <authorList>
            <person name="Han Y.W."/>
            <person name="Kajitani R."/>
            <person name="Morimoto H."/>
            <person name="Parhat M."/>
            <person name="Tsubouchi H."/>
            <person name="Bakenova O."/>
            <person name="Ogata M."/>
            <person name="Argunhan B."/>
            <person name="Aoki R."/>
            <person name="Kajiwara S."/>
            <person name="Itoh T."/>
            <person name="Iwasaki H."/>
        </authorList>
    </citation>
    <scope>NUCLEOTIDE SEQUENCE</scope>
    <source>
        <strain evidence="2">N6</strain>
    </source>
</reference>
<gene>
    <name evidence="2" type="ORF">NliqN6_2624</name>
</gene>
<name>A0A8H3TS60_9TREE</name>
<feature type="transmembrane region" description="Helical" evidence="1">
    <location>
        <begin position="84"/>
        <end position="104"/>
    </location>
</feature>
<keyword evidence="3" id="KW-1185">Reference proteome</keyword>
<organism evidence="2 3">
    <name type="scientific">Naganishia liquefaciens</name>
    <dbReference type="NCBI Taxonomy" id="104408"/>
    <lineage>
        <taxon>Eukaryota</taxon>
        <taxon>Fungi</taxon>
        <taxon>Dikarya</taxon>
        <taxon>Basidiomycota</taxon>
        <taxon>Agaricomycotina</taxon>
        <taxon>Tremellomycetes</taxon>
        <taxon>Filobasidiales</taxon>
        <taxon>Filobasidiaceae</taxon>
        <taxon>Naganishia</taxon>
    </lineage>
</organism>
<sequence length="126" mass="12812">MAFYDPYTAMIGNGHMMGGMLGAYPGMAGMGWPGFGNGMMGAYGAPRYPAGGLLNDYMNLAYTGLNPYGWGGGLYAGGLGMYPGMYGTGMGMLGGYGGLGMMGMMGMMPGMGMIPGSKHFTAGSSL</sequence>
<accession>A0A8H3TS60</accession>
<proteinExistence type="predicted"/>
<evidence type="ECO:0000313" key="3">
    <source>
        <dbReference type="Proteomes" id="UP000620104"/>
    </source>
</evidence>
<evidence type="ECO:0000313" key="2">
    <source>
        <dbReference type="EMBL" id="GHJ86222.1"/>
    </source>
</evidence>
<keyword evidence="1" id="KW-0472">Membrane</keyword>
<dbReference type="EMBL" id="BLZA01000017">
    <property type="protein sequence ID" value="GHJ86222.1"/>
    <property type="molecule type" value="Genomic_DNA"/>
</dbReference>